<dbReference type="NCBIfam" id="TIGR02595">
    <property type="entry name" value="PEP_CTERM"/>
    <property type="match status" value="1"/>
</dbReference>
<dbReference type="InterPro" id="IPR013424">
    <property type="entry name" value="Ice-binding_C"/>
</dbReference>
<dbReference type="STRING" id="167879.CPS_0441"/>
<dbReference type="Pfam" id="PF07589">
    <property type="entry name" value="PEP-CTERM"/>
    <property type="match status" value="1"/>
</dbReference>
<feature type="domain" description="Ice-binding protein C-terminal" evidence="2">
    <location>
        <begin position="238"/>
        <end position="258"/>
    </location>
</feature>
<dbReference type="AlphaFoldDB" id="Q489R5"/>
<reference evidence="3" key="1">
    <citation type="journal article" date="2005" name="Proc. Natl. Acad. Sci. U.S.A.">
        <title>The psychrophilic lifestyle as revealed by the genome sequence of Colwellia psychrerythraea 34H through genomic and proteomic analyses.</title>
        <authorList>
            <person name="Methe B.A."/>
            <person name="Nelson K.E."/>
            <person name="Deming J.W."/>
            <person name="Momen B."/>
            <person name="Melamud E."/>
            <person name="Zhang X."/>
            <person name="Moult J."/>
            <person name="Madupu R."/>
            <person name="Nelson W.C."/>
            <person name="Dodson R.J."/>
            <person name="Brinkac L.M."/>
            <person name="Daugherty S.C."/>
            <person name="Durkin A.S."/>
            <person name="DeBoy R.T."/>
            <person name="Kolonay J.F."/>
            <person name="Sullivan S.A."/>
            <person name="Zhou L."/>
            <person name="Davidsen T.M."/>
            <person name="Wu M."/>
            <person name="Huston A.L."/>
            <person name="Lewis M."/>
            <person name="Weaver B."/>
            <person name="Weidman J.F."/>
            <person name="Khouri H."/>
            <person name="Utterback T.R."/>
            <person name="Feldblyum T.V."/>
            <person name="Fraser C.M."/>
        </authorList>
    </citation>
    <scope>NUCLEOTIDE SEQUENCE [LARGE SCALE GENOMIC DNA]</scope>
    <source>
        <strain evidence="3">34H</strain>
    </source>
</reference>
<proteinExistence type="predicted"/>
<keyword evidence="1" id="KW-0812">Transmembrane</keyword>
<evidence type="ECO:0000256" key="1">
    <source>
        <dbReference type="SAM" id="Phobius"/>
    </source>
</evidence>
<evidence type="ECO:0000313" key="3">
    <source>
        <dbReference type="EMBL" id="AAZ23970.1"/>
    </source>
</evidence>
<evidence type="ECO:0000259" key="2">
    <source>
        <dbReference type="Pfam" id="PF07589"/>
    </source>
</evidence>
<dbReference type="HOGENOM" id="CLU_1056512_0_0_6"/>
<evidence type="ECO:0000313" key="4">
    <source>
        <dbReference type="Proteomes" id="UP000000547"/>
    </source>
</evidence>
<protein>
    <recommendedName>
        <fullName evidence="2">Ice-binding protein C-terminal domain-containing protein</fullName>
    </recommendedName>
</protein>
<dbReference type="KEGG" id="cps:CPS_0441"/>
<keyword evidence="1" id="KW-0472">Membrane</keyword>
<dbReference type="Proteomes" id="UP000000547">
    <property type="component" value="Chromosome"/>
</dbReference>
<name>Q489R5_COLP3</name>
<dbReference type="InterPro" id="IPR013320">
    <property type="entry name" value="ConA-like_dom_sf"/>
</dbReference>
<accession>Q489R5</accession>
<keyword evidence="1" id="KW-1133">Transmembrane helix</keyword>
<dbReference type="Gene3D" id="2.60.120.200">
    <property type="match status" value="1"/>
</dbReference>
<dbReference type="EMBL" id="CP000083">
    <property type="protein sequence ID" value="AAZ23970.1"/>
    <property type="molecule type" value="Genomic_DNA"/>
</dbReference>
<organism evidence="3 4">
    <name type="scientific">Colwellia psychrerythraea (strain 34H / ATCC BAA-681)</name>
    <name type="common">Vibrio psychroerythus</name>
    <dbReference type="NCBI Taxonomy" id="167879"/>
    <lineage>
        <taxon>Bacteria</taxon>
        <taxon>Pseudomonadati</taxon>
        <taxon>Pseudomonadota</taxon>
        <taxon>Gammaproteobacteria</taxon>
        <taxon>Alteromonadales</taxon>
        <taxon>Colwelliaceae</taxon>
        <taxon>Colwellia</taxon>
    </lineage>
</organism>
<dbReference type="SUPFAM" id="SSF49899">
    <property type="entry name" value="Concanavalin A-like lectins/glucanases"/>
    <property type="match status" value="1"/>
</dbReference>
<feature type="transmembrane region" description="Helical" evidence="1">
    <location>
        <begin position="232"/>
        <end position="256"/>
    </location>
</feature>
<gene>
    <name evidence="3" type="ordered locus">CPS_0441</name>
</gene>
<sequence>MVRLLQLVHIFNFMVNYLMNKLQKILIALPLSVAFTSSAIAGLISEDFNSGSPAGVSFYGPSSVINQEAQLTPSSNSLLGGMSFTDQDNGQLIEAWDANFDFRIDQNGNGGADGISLTFSRLGDVGAAGEEGLFSGLAIGFDTWSNGEVSGNHISLRYDGVSLVEQNISTTILENGEVHSTSISMIDGLVSVSLDGTSLFTHDVANWAAYSGQFNFGARTGGARSRQVVDNFIGSTVAVPEPSMLAIFGLALFGLARRKTVKK</sequence>